<evidence type="ECO:0000256" key="3">
    <source>
        <dbReference type="ARBA" id="ARBA00022737"/>
    </source>
</evidence>
<dbReference type="SMART" id="SM00082">
    <property type="entry name" value="LRRCT"/>
    <property type="match status" value="1"/>
</dbReference>
<dbReference type="Gene3D" id="3.80.10.10">
    <property type="entry name" value="Ribonuclease Inhibitor"/>
    <property type="match status" value="2"/>
</dbReference>
<accession>A0ABQ9TDT7</accession>
<dbReference type="InterPro" id="IPR000483">
    <property type="entry name" value="Cys-rich_flank_reg_C"/>
</dbReference>
<keyword evidence="6" id="KW-1185">Reference proteome</keyword>
<sequence>MCRTQENSVEGLHPAAQAGRIFPGVTFGCFSFFLFSPPSQHLPPPSPCRSVPVAVVLGLPSAQAMGACTHACPSACACSTMERGCSVRCDRAGLLRVPSEFPCEAVSIDLDRNGLRFLGERAFGTLPSLRRLSLRHNNLSFITPGAFKGLPRLAELRLAHNGDLRYLHARTFVALGRLRRLDLAACRLFSVPERLLAELPALRELSAFDNLFRRVPGALRGLTNLTHAHLERGRIEAVASSSLQGLRRLRSLSLQANRVRVVHAGAFGDCSVLEHLLLNDNLLAELPADAFRGLRRLHTLNLGGNALDHVARAWFADLAELELLYLDRNSIAFVEEGAFQNLSGLLALHLNGNRLTVLAWAAFQPGFFLGRLFLFRNPWCCDCRLEWLRDWMEGSGRVTDVPCTSPGSVAGLDLSQVAFGRSSDGLCVDPKELNLTTSSPGPSPEPAATTVSRFSSLLSKLLAPRVPVEEMANTTGGLANASLSDSLFSGGVGGAGRQPGFLLASCLLLSVVQHTVWSSSVWPTDGLTWPEGESLLN</sequence>
<keyword evidence="3" id="KW-0677">Repeat</keyword>
<dbReference type="SUPFAM" id="SSF52058">
    <property type="entry name" value="L domain-like"/>
    <property type="match status" value="1"/>
</dbReference>
<dbReference type="InterPro" id="IPR001611">
    <property type="entry name" value="Leu-rich_rpt"/>
</dbReference>
<dbReference type="PANTHER" id="PTHR24369:SF213">
    <property type="entry name" value="INSULIN LIKE GROWTH FACTOR BINDING PROTEIN ACID LABILE SUBUNIT"/>
    <property type="match status" value="1"/>
</dbReference>
<keyword evidence="1" id="KW-0433">Leucine-rich repeat</keyword>
<organism evidence="5 6">
    <name type="scientific">Saguinus oedipus</name>
    <name type="common">Cotton-top tamarin</name>
    <name type="synonym">Oedipomidas oedipus</name>
    <dbReference type="NCBI Taxonomy" id="9490"/>
    <lineage>
        <taxon>Eukaryota</taxon>
        <taxon>Metazoa</taxon>
        <taxon>Chordata</taxon>
        <taxon>Craniata</taxon>
        <taxon>Vertebrata</taxon>
        <taxon>Euteleostomi</taxon>
        <taxon>Mammalia</taxon>
        <taxon>Eutheria</taxon>
        <taxon>Euarchontoglires</taxon>
        <taxon>Primates</taxon>
        <taxon>Haplorrhini</taxon>
        <taxon>Platyrrhini</taxon>
        <taxon>Cebidae</taxon>
        <taxon>Callitrichinae</taxon>
        <taxon>Saguinus</taxon>
    </lineage>
</organism>
<dbReference type="InterPro" id="IPR050541">
    <property type="entry name" value="LRR_TM_domain-containing"/>
</dbReference>
<dbReference type="PANTHER" id="PTHR24369">
    <property type="entry name" value="ANTIGEN BSP, PUTATIVE-RELATED"/>
    <property type="match status" value="1"/>
</dbReference>
<dbReference type="Proteomes" id="UP001266305">
    <property type="component" value="Unassembled WGS sequence"/>
</dbReference>
<dbReference type="InterPro" id="IPR032675">
    <property type="entry name" value="LRR_dom_sf"/>
</dbReference>
<evidence type="ECO:0000259" key="4">
    <source>
        <dbReference type="SMART" id="SM00082"/>
    </source>
</evidence>
<dbReference type="EMBL" id="JASSZA010000023">
    <property type="protein sequence ID" value="KAK2082907.1"/>
    <property type="molecule type" value="Genomic_DNA"/>
</dbReference>
<feature type="domain" description="LRRCT" evidence="4">
    <location>
        <begin position="377"/>
        <end position="428"/>
    </location>
</feature>
<name>A0ABQ9TDT7_SAGOE</name>
<evidence type="ECO:0000313" key="6">
    <source>
        <dbReference type="Proteomes" id="UP001266305"/>
    </source>
</evidence>
<evidence type="ECO:0000256" key="1">
    <source>
        <dbReference type="ARBA" id="ARBA00022614"/>
    </source>
</evidence>
<keyword evidence="2" id="KW-0732">Signal</keyword>
<dbReference type="SMART" id="SM00369">
    <property type="entry name" value="LRR_TYP"/>
    <property type="match status" value="10"/>
</dbReference>
<proteinExistence type="predicted"/>
<gene>
    <name evidence="5" type="ORF">P7K49_038143</name>
</gene>
<evidence type="ECO:0000256" key="2">
    <source>
        <dbReference type="ARBA" id="ARBA00022729"/>
    </source>
</evidence>
<dbReference type="Pfam" id="PF13855">
    <property type="entry name" value="LRR_8"/>
    <property type="match status" value="2"/>
</dbReference>
<comment type="caution">
    <text evidence="5">The sequence shown here is derived from an EMBL/GenBank/DDBJ whole genome shotgun (WGS) entry which is preliminary data.</text>
</comment>
<reference evidence="5 6" key="1">
    <citation type="submission" date="2023-05" db="EMBL/GenBank/DDBJ databases">
        <title>B98-5 Cell Line De Novo Hybrid Assembly: An Optical Mapping Approach.</title>
        <authorList>
            <person name="Kananen K."/>
            <person name="Auerbach J.A."/>
            <person name="Kautto E."/>
            <person name="Blachly J.S."/>
        </authorList>
    </citation>
    <scope>NUCLEOTIDE SEQUENCE [LARGE SCALE GENOMIC DNA]</scope>
    <source>
        <strain evidence="5">B95-8</strain>
        <tissue evidence="5">Cell line</tissue>
    </source>
</reference>
<dbReference type="InterPro" id="IPR003591">
    <property type="entry name" value="Leu-rich_rpt_typical-subtyp"/>
</dbReference>
<evidence type="ECO:0000313" key="5">
    <source>
        <dbReference type="EMBL" id="KAK2082907.1"/>
    </source>
</evidence>
<protein>
    <recommendedName>
        <fullName evidence="4">LRRCT domain-containing protein</fullName>
    </recommendedName>
</protein>